<evidence type="ECO:0000256" key="2">
    <source>
        <dbReference type="ARBA" id="ARBA00022803"/>
    </source>
</evidence>
<sequence>MSQPLPAKDQAVFRSIVKFYETKQYKKGLKAADSILKKHPDHGETLCMKGLTVSYLDRKEEAYELVRKGLKCDLKSHVCWHVYGLLYRQDRDYFEAVKCYRQALRIDQENLQILRDLSLLQIHRRDVHGFAETRRKLLQVKSSARLNWVGYAIAEHLCENYELAWKCIDNYENSFKEQDTSAASDYENSELHLYKAAIMEEAGKFKDSLSCLKENENKIVDKIGLLEMQGRLCMFLGSHEEAAGYFKRLVNINTEHHVYALAYMASQPQFSSFWPPLPAPATQVEQSDLCNGTASQALPRSILSFPSTLHPEGMPVFGWLPPKHALKPQRRLIIGRKQHKRRVDTLEPVVALTDEQEDEVIQFFDGLKAEYPKSDSMKRLPLFFLTGQRFKRKLDEYLRSRLRKGVPSLFRTMRSYYFTPGKPQLIEELLLQYVRCLKEDISWFGPLTGESQDPPEMSDEEPPSALLFTLMTLAEHFDFMGETHKALEYVNEAIDHTPTLVEVYACKARIYKHAGDLENSAQCYEEVRQMDLADRYLNTQCVRALLRVDDTQGGMEKALLFSKEPDSQEAANLHDMQCMWYESAVGRSYKRQKKYGKALKQFHETFKHFHDIAEDQFDFHNYCLRKTTLKAYVAMLRMQERLYSHRFYRRAAKDAVNIYLEIFDAKARGEEILTTEGAAAGDEAELSAEEKKKLKHKKKREAQKEAQKASDKPSTGQKPKKVDDDPEGEKLLQQDAMEQCSKIVRTLVQHSSLDAATHVLTYEVFSRQGKMIHCLQALRKLWELGGHDNLHYKLVAPSRP</sequence>
<evidence type="ECO:0000256" key="3">
    <source>
        <dbReference type="PROSITE-ProRule" id="PRU00339"/>
    </source>
</evidence>
<dbReference type="InterPro" id="IPR011990">
    <property type="entry name" value="TPR-like_helical_dom_sf"/>
</dbReference>
<protein>
    <submittedName>
        <fullName evidence="5">NAA15 protein</fullName>
    </submittedName>
</protein>
<dbReference type="InterPro" id="IPR019734">
    <property type="entry name" value="TPR_rpt"/>
</dbReference>
<dbReference type="PANTHER" id="PTHR22767:SF2">
    <property type="entry name" value="N(ALPHA)-ACETYLTRANSFERASE 15_16, ISOFORM A"/>
    <property type="match status" value="1"/>
</dbReference>
<gene>
    <name evidence="5" type="primary">NAA15</name>
    <name evidence="5" type="ORF">SPIL2461_LOCUS14210</name>
</gene>
<dbReference type="PANTHER" id="PTHR22767">
    <property type="entry name" value="N-TERMINAL ACETYLTRANSFERASE-RELATED"/>
    <property type="match status" value="1"/>
</dbReference>
<dbReference type="Pfam" id="PF07719">
    <property type="entry name" value="TPR_2"/>
    <property type="match status" value="1"/>
</dbReference>
<keyword evidence="6" id="KW-1185">Reference proteome</keyword>
<dbReference type="GO" id="GO:0005737">
    <property type="term" value="C:cytoplasm"/>
    <property type="evidence" value="ECO:0007669"/>
    <property type="project" value="TreeGrafter"/>
</dbReference>
<evidence type="ECO:0000313" key="5">
    <source>
        <dbReference type="EMBL" id="CAE7537482.1"/>
    </source>
</evidence>
<dbReference type="Proteomes" id="UP000649617">
    <property type="component" value="Unassembled WGS sequence"/>
</dbReference>
<feature type="region of interest" description="Disordered" evidence="4">
    <location>
        <begin position="684"/>
        <end position="728"/>
    </location>
</feature>
<feature type="repeat" description="TPR" evidence="3">
    <location>
        <begin position="77"/>
        <end position="110"/>
    </location>
</feature>
<evidence type="ECO:0000256" key="4">
    <source>
        <dbReference type="SAM" id="MobiDB-lite"/>
    </source>
</evidence>
<keyword evidence="2 3" id="KW-0802">TPR repeat</keyword>
<dbReference type="InterPro" id="IPR021183">
    <property type="entry name" value="NatA_aux_su"/>
</dbReference>
<accession>A0A812TL57</accession>
<dbReference type="Gene3D" id="1.25.40.1040">
    <property type="match status" value="2"/>
</dbReference>
<feature type="compositionally biased region" description="Basic and acidic residues" evidence="4">
    <location>
        <begin position="702"/>
        <end position="711"/>
    </location>
</feature>
<proteinExistence type="predicted"/>
<organism evidence="5 6">
    <name type="scientific">Symbiodinium pilosum</name>
    <name type="common">Dinoflagellate</name>
    <dbReference type="NCBI Taxonomy" id="2952"/>
    <lineage>
        <taxon>Eukaryota</taxon>
        <taxon>Sar</taxon>
        <taxon>Alveolata</taxon>
        <taxon>Dinophyceae</taxon>
        <taxon>Suessiales</taxon>
        <taxon>Symbiodiniaceae</taxon>
        <taxon>Symbiodinium</taxon>
    </lineage>
</organism>
<dbReference type="PROSITE" id="PS50005">
    <property type="entry name" value="TPR"/>
    <property type="match status" value="1"/>
</dbReference>
<dbReference type="Pfam" id="PF12569">
    <property type="entry name" value="NatA_aux_su"/>
    <property type="match status" value="2"/>
</dbReference>
<name>A0A812TL57_SYMPI</name>
<dbReference type="SUPFAM" id="SSF48452">
    <property type="entry name" value="TPR-like"/>
    <property type="match status" value="2"/>
</dbReference>
<keyword evidence="1" id="KW-0677">Repeat</keyword>
<evidence type="ECO:0000313" key="6">
    <source>
        <dbReference type="Proteomes" id="UP000649617"/>
    </source>
</evidence>
<comment type="caution">
    <text evidence="5">The sequence shown here is derived from an EMBL/GenBank/DDBJ whole genome shotgun (WGS) entry which is preliminary data.</text>
</comment>
<dbReference type="InterPro" id="IPR013105">
    <property type="entry name" value="TPR_2"/>
</dbReference>
<reference evidence="5" key="1">
    <citation type="submission" date="2021-02" db="EMBL/GenBank/DDBJ databases">
        <authorList>
            <person name="Dougan E. K."/>
            <person name="Rhodes N."/>
            <person name="Thang M."/>
            <person name="Chan C."/>
        </authorList>
    </citation>
    <scope>NUCLEOTIDE SEQUENCE</scope>
</reference>
<dbReference type="EMBL" id="CAJNIZ010032446">
    <property type="protein sequence ID" value="CAE7537482.1"/>
    <property type="molecule type" value="Genomic_DNA"/>
</dbReference>
<dbReference type="PIRSF" id="PIRSF000422">
    <property type="entry name" value="N-terminal-AcTrfase-A_aux_su"/>
    <property type="match status" value="1"/>
</dbReference>
<dbReference type="OrthoDB" id="10263032at2759"/>
<dbReference type="SMART" id="SM00028">
    <property type="entry name" value="TPR"/>
    <property type="match status" value="6"/>
</dbReference>
<dbReference type="Gene3D" id="1.25.40.1010">
    <property type="match status" value="1"/>
</dbReference>
<evidence type="ECO:0000256" key="1">
    <source>
        <dbReference type="ARBA" id="ARBA00022737"/>
    </source>
</evidence>
<dbReference type="AlphaFoldDB" id="A0A812TL57"/>